<dbReference type="PANTHER" id="PTHR38097">
    <property type="match status" value="1"/>
</dbReference>
<dbReference type="Proteomes" id="UP000252884">
    <property type="component" value="Unassembled WGS sequence"/>
</dbReference>
<evidence type="ECO:0000256" key="2">
    <source>
        <dbReference type="ARBA" id="ARBA00010610"/>
    </source>
</evidence>
<gene>
    <name evidence="8" type="ORF">DES41_109289</name>
</gene>
<evidence type="ECO:0000256" key="3">
    <source>
        <dbReference type="ARBA" id="ARBA00022490"/>
    </source>
</evidence>
<keyword evidence="3" id="KW-0963">Cytoplasm</keyword>
<evidence type="ECO:0000256" key="5">
    <source>
        <dbReference type="SAM" id="Coils"/>
    </source>
</evidence>
<evidence type="ECO:0000313" key="8">
    <source>
        <dbReference type="EMBL" id="RCW67566.1"/>
    </source>
</evidence>
<comment type="similarity">
    <text evidence="2">Belongs to the histone-like protein H-NS family.</text>
</comment>
<evidence type="ECO:0000256" key="4">
    <source>
        <dbReference type="ARBA" id="ARBA00023125"/>
    </source>
</evidence>
<evidence type="ECO:0000313" key="9">
    <source>
        <dbReference type="Proteomes" id="UP000252884"/>
    </source>
</evidence>
<proteinExistence type="inferred from homology"/>
<feature type="domain" description="DNA-binding protein H-NS-like C-terminal" evidence="7">
    <location>
        <begin position="56"/>
        <end position="95"/>
    </location>
</feature>
<keyword evidence="9" id="KW-1185">Reference proteome</keyword>
<evidence type="ECO:0000256" key="1">
    <source>
        <dbReference type="ARBA" id="ARBA00004453"/>
    </source>
</evidence>
<name>A0A368XK59_9BURK</name>
<dbReference type="EMBL" id="QPJK01000009">
    <property type="protein sequence ID" value="RCW67566.1"/>
    <property type="molecule type" value="Genomic_DNA"/>
</dbReference>
<dbReference type="RefSeq" id="WP_114471061.1">
    <property type="nucleotide sequence ID" value="NZ_QPJK01000009.1"/>
</dbReference>
<comment type="caution">
    <text evidence="8">The sequence shown here is derived from an EMBL/GenBank/DDBJ whole genome shotgun (WGS) entry which is preliminary data.</text>
</comment>
<dbReference type="SMART" id="SM00528">
    <property type="entry name" value="HNS"/>
    <property type="match status" value="1"/>
</dbReference>
<dbReference type="PANTHER" id="PTHR38097:SF2">
    <property type="entry name" value="DNA-BINDING PROTEIN STPA"/>
    <property type="match status" value="1"/>
</dbReference>
<sequence>MTTYKELLQQRENLEKQIEEARQRENQSAIDKVRALVAEFALTPDDVFGRKTAKSSTAGQKVAPKYRDKSTGATWTGRGKPPKWIEGKNREEYLIN</sequence>
<comment type="subcellular location">
    <subcellularLocation>
        <location evidence="1">Cytoplasm</location>
        <location evidence="1">Nucleoid</location>
    </subcellularLocation>
</comment>
<evidence type="ECO:0000256" key="6">
    <source>
        <dbReference type="SAM" id="MobiDB-lite"/>
    </source>
</evidence>
<dbReference type="GO" id="GO:0009295">
    <property type="term" value="C:nucleoid"/>
    <property type="evidence" value="ECO:0007669"/>
    <property type="project" value="UniProtKB-SubCell"/>
</dbReference>
<dbReference type="AlphaFoldDB" id="A0A368XK59"/>
<evidence type="ECO:0000259" key="7">
    <source>
        <dbReference type="SMART" id="SM00528"/>
    </source>
</evidence>
<dbReference type="Pfam" id="PF00816">
    <property type="entry name" value="Histone_HNS"/>
    <property type="match status" value="1"/>
</dbReference>
<organism evidence="8 9">
    <name type="scientific">Pseudorhodoferax soli</name>
    <dbReference type="NCBI Taxonomy" id="545864"/>
    <lineage>
        <taxon>Bacteria</taxon>
        <taxon>Pseudomonadati</taxon>
        <taxon>Pseudomonadota</taxon>
        <taxon>Betaproteobacteria</taxon>
        <taxon>Burkholderiales</taxon>
        <taxon>Comamonadaceae</taxon>
    </lineage>
</organism>
<dbReference type="Gene3D" id="4.10.430.30">
    <property type="match status" value="1"/>
</dbReference>
<dbReference type="SUPFAM" id="SSF81273">
    <property type="entry name" value="H-NS histone-like proteins"/>
    <property type="match status" value="1"/>
</dbReference>
<reference evidence="8 9" key="1">
    <citation type="submission" date="2018-07" db="EMBL/GenBank/DDBJ databases">
        <title>Genomic Encyclopedia of Type Strains, Phase IV (KMG-IV): sequencing the most valuable type-strain genomes for metagenomic binning, comparative biology and taxonomic classification.</title>
        <authorList>
            <person name="Goeker M."/>
        </authorList>
    </citation>
    <scope>NUCLEOTIDE SEQUENCE [LARGE SCALE GENOMIC DNA]</scope>
    <source>
        <strain evidence="8 9">DSM 21634</strain>
    </source>
</reference>
<feature type="coiled-coil region" evidence="5">
    <location>
        <begin position="4"/>
        <end position="31"/>
    </location>
</feature>
<keyword evidence="5" id="KW-0175">Coiled coil</keyword>
<dbReference type="InterPro" id="IPR027444">
    <property type="entry name" value="H-NS_C_dom"/>
</dbReference>
<keyword evidence="4 8" id="KW-0238">DNA-binding</keyword>
<dbReference type="GO" id="GO:0003677">
    <property type="term" value="F:DNA binding"/>
    <property type="evidence" value="ECO:0007669"/>
    <property type="project" value="UniProtKB-KW"/>
</dbReference>
<accession>A0A368XK59</accession>
<feature type="region of interest" description="Disordered" evidence="6">
    <location>
        <begin position="51"/>
        <end position="83"/>
    </location>
</feature>
<protein>
    <submittedName>
        <fullName evidence="8">DNA-binding protein H-NS</fullName>
    </submittedName>
</protein>
<dbReference type="OrthoDB" id="5297879at2"/>